<comment type="caution">
    <text evidence="11">The sequence shown here is derived from an EMBL/GenBank/DDBJ whole genome shotgun (WGS) entry which is preliminary data.</text>
</comment>
<keyword evidence="7" id="KW-0442">Lipid degradation</keyword>
<dbReference type="Pfam" id="PF01764">
    <property type="entry name" value="Lipase_3"/>
    <property type="match status" value="1"/>
</dbReference>
<keyword evidence="5" id="KW-0378">Hydrolase</keyword>
<gene>
    <name evidence="11" type="ORF">KI387_028765</name>
</gene>
<dbReference type="GO" id="GO:0016042">
    <property type="term" value="P:lipid catabolic process"/>
    <property type="evidence" value="ECO:0007669"/>
    <property type="project" value="UniProtKB-KW"/>
</dbReference>
<dbReference type="Gene3D" id="3.40.50.1820">
    <property type="entry name" value="alpha/beta hydrolase"/>
    <property type="match status" value="1"/>
</dbReference>
<dbReference type="CDD" id="cd00519">
    <property type="entry name" value="Lipase_3"/>
    <property type="match status" value="1"/>
</dbReference>
<dbReference type="SUPFAM" id="SSF53474">
    <property type="entry name" value="alpha/beta-Hydrolases"/>
    <property type="match status" value="1"/>
</dbReference>
<evidence type="ECO:0000256" key="1">
    <source>
        <dbReference type="ARBA" id="ARBA00004229"/>
    </source>
</evidence>
<accession>A0AA38FC77</accession>
<dbReference type="OMA" id="FFMNENM"/>
<keyword evidence="8" id="KW-0443">Lipid metabolism</keyword>
<comment type="similarity">
    <text evidence="2">Belongs to the AB hydrolase superfamily. Lipase family.</text>
</comment>
<evidence type="ECO:0000313" key="11">
    <source>
        <dbReference type="EMBL" id="KAH9297083.1"/>
    </source>
</evidence>
<evidence type="ECO:0000256" key="5">
    <source>
        <dbReference type="ARBA" id="ARBA00022801"/>
    </source>
</evidence>
<dbReference type="GO" id="GO:0009507">
    <property type="term" value="C:chloroplast"/>
    <property type="evidence" value="ECO:0007669"/>
    <property type="project" value="UniProtKB-SubCell"/>
</dbReference>
<dbReference type="FunFam" id="3.40.50.1820:FF:000065">
    <property type="entry name" value="Phospholipase A1-II 3"/>
    <property type="match status" value="1"/>
</dbReference>
<evidence type="ECO:0000256" key="7">
    <source>
        <dbReference type="ARBA" id="ARBA00022963"/>
    </source>
</evidence>
<evidence type="ECO:0000259" key="10">
    <source>
        <dbReference type="Pfam" id="PF01764"/>
    </source>
</evidence>
<feature type="region of interest" description="Disordered" evidence="9">
    <location>
        <begin position="429"/>
        <end position="465"/>
    </location>
</feature>
<keyword evidence="6" id="KW-0809">Transit peptide</keyword>
<proteinExistence type="inferred from homology"/>
<dbReference type="InterPro" id="IPR002921">
    <property type="entry name" value="Fungal_lipase-type"/>
</dbReference>
<name>A0AA38FC77_TAXCH</name>
<dbReference type="Proteomes" id="UP000824469">
    <property type="component" value="Unassembled WGS sequence"/>
</dbReference>
<dbReference type="AlphaFoldDB" id="A0AA38FC77"/>
<keyword evidence="4" id="KW-0934">Plastid</keyword>
<evidence type="ECO:0000256" key="4">
    <source>
        <dbReference type="ARBA" id="ARBA00022640"/>
    </source>
</evidence>
<feature type="domain" description="Fungal lipase-type" evidence="10">
    <location>
        <begin position="161"/>
        <end position="332"/>
    </location>
</feature>
<dbReference type="EMBL" id="JAHRHJ020000010">
    <property type="protein sequence ID" value="KAH9297083.1"/>
    <property type="molecule type" value="Genomic_DNA"/>
</dbReference>
<sequence>MAIFPLPSVDGEDSAKNGLACQTHSSAHMKGTNNGSQGELCDVWRDIHGANNWNGLLDPINPILKAEALRYGDFAQLCYDAFDGDTCSKYYGTSKFSKRQLLEEIGMSNSGYRVTRYIYANTDLLGSIFGEKSADKSVWLGFVAVSTDPNEIKRLGRRDIVIAWRGTQTTEEWIQDLRDLLVPARLSYKCERTSKHRQAEIPSANGVVRIERGFLSCYTSTIYSQGTSVNMSTRDLVSEEIRRLLKVYENEIDNLSITFTGHSLGAALATLSAYDIKQMLHAIHYNQVPVTVFSFASPRVGNLAFAQQMENIGVKVLRFVNQRDVVPRVPGVFMNENMGFLSKLLHWLPWTYFHVGVKVCLKNNSPLLKPTHKLAYFHNLEVYLHLLDGYVGHRKPYSNSYGRDPALVNKSCDILIDDFEIPPKWCQQQNKGLIKGPDGKWKQPTRSLKKEEEEEEEEEEEDELK</sequence>
<evidence type="ECO:0000256" key="6">
    <source>
        <dbReference type="ARBA" id="ARBA00022946"/>
    </source>
</evidence>
<dbReference type="GO" id="GO:0008970">
    <property type="term" value="F:phospholipase A1 activity"/>
    <property type="evidence" value="ECO:0007669"/>
    <property type="project" value="UniProtKB-ARBA"/>
</dbReference>
<comment type="subcellular location">
    <subcellularLocation>
        <location evidence="1">Plastid</location>
        <location evidence="1">Chloroplast</location>
    </subcellularLocation>
</comment>
<protein>
    <recommendedName>
        <fullName evidence="10">Fungal lipase-type domain-containing protein</fullName>
    </recommendedName>
</protein>
<reference evidence="11 12" key="1">
    <citation type="journal article" date="2021" name="Nat. Plants">
        <title>The Taxus genome provides insights into paclitaxel biosynthesis.</title>
        <authorList>
            <person name="Xiong X."/>
            <person name="Gou J."/>
            <person name="Liao Q."/>
            <person name="Li Y."/>
            <person name="Zhou Q."/>
            <person name="Bi G."/>
            <person name="Li C."/>
            <person name="Du R."/>
            <person name="Wang X."/>
            <person name="Sun T."/>
            <person name="Guo L."/>
            <person name="Liang H."/>
            <person name="Lu P."/>
            <person name="Wu Y."/>
            <person name="Zhang Z."/>
            <person name="Ro D.K."/>
            <person name="Shang Y."/>
            <person name="Huang S."/>
            <person name="Yan J."/>
        </authorList>
    </citation>
    <scope>NUCLEOTIDE SEQUENCE [LARGE SCALE GENOMIC DNA]</scope>
    <source>
        <strain evidence="11">Ta-2019</strain>
    </source>
</reference>
<evidence type="ECO:0000256" key="9">
    <source>
        <dbReference type="SAM" id="MobiDB-lite"/>
    </source>
</evidence>
<feature type="compositionally biased region" description="Acidic residues" evidence="9">
    <location>
        <begin position="452"/>
        <end position="465"/>
    </location>
</feature>
<evidence type="ECO:0000256" key="3">
    <source>
        <dbReference type="ARBA" id="ARBA00022528"/>
    </source>
</evidence>
<dbReference type="PANTHER" id="PTHR31403">
    <property type="entry name" value="PHOSPHOLIPASE A1-IBETA2, CHLOROPLASTIC"/>
    <property type="match status" value="1"/>
</dbReference>
<keyword evidence="3" id="KW-0150">Chloroplast</keyword>
<organism evidence="11 12">
    <name type="scientific">Taxus chinensis</name>
    <name type="common">Chinese yew</name>
    <name type="synonym">Taxus wallichiana var. chinensis</name>
    <dbReference type="NCBI Taxonomy" id="29808"/>
    <lineage>
        <taxon>Eukaryota</taxon>
        <taxon>Viridiplantae</taxon>
        <taxon>Streptophyta</taxon>
        <taxon>Embryophyta</taxon>
        <taxon>Tracheophyta</taxon>
        <taxon>Spermatophyta</taxon>
        <taxon>Pinopsida</taxon>
        <taxon>Pinidae</taxon>
        <taxon>Conifers II</taxon>
        <taxon>Cupressales</taxon>
        <taxon>Taxaceae</taxon>
        <taxon>Taxus</taxon>
    </lineage>
</organism>
<dbReference type="PANTHER" id="PTHR31403:SF54">
    <property type="entry name" value="PHOSPHOLIPASE A(1) DAD1, CHLOROPLASTIC"/>
    <property type="match status" value="1"/>
</dbReference>
<evidence type="ECO:0000256" key="8">
    <source>
        <dbReference type="ARBA" id="ARBA00023098"/>
    </source>
</evidence>
<evidence type="ECO:0000313" key="12">
    <source>
        <dbReference type="Proteomes" id="UP000824469"/>
    </source>
</evidence>
<keyword evidence="12" id="KW-1185">Reference proteome</keyword>
<dbReference type="InterPro" id="IPR029058">
    <property type="entry name" value="AB_hydrolase_fold"/>
</dbReference>
<evidence type="ECO:0000256" key="2">
    <source>
        <dbReference type="ARBA" id="ARBA00010701"/>
    </source>
</evidence>